<evidence type="ECO:0000313" key="2">
    <source>
        <dbReference type="Proteomes" id="UP000552883"/>
    </source>
</evidence>
<dbReference type="Pfam" id="PF08665">
    <property type="entry name" value="PglZ"/>
    <property type="match status" value="1"/>
</dbReference>
<dbReference type="InterPro" id="IPR014060">
    <property type="entry name" value="PglZ"/>
</dbReference>
<accession>A0A840X8L1</accession>
<evidence type="ECO:0000313" key="1">
    <source>
        <dbReference type="EMBL" id="MBB5618923.1"/>
    </source>
</evidence>
<dbReference type="InterPro" id="IPR017850">
    <property type="entry name" value="Alkaline_phosphatase_core_sf"/>
</dbReference>
<dbReference type="RefSeq" id="WP_341800064.1">
    <property type="nucleotide sequence ID" value="NZ_BAAANZ010000028.1"/>
</dbReference>
<keyword evidence="2" id="KW-1185">Reference proteome</keyword>
<dbReference type="EMBL" id="JACHBS010000001">
    <property type="protein sequence ID" value="MBB5618923.1"/>
    <property type="molecule type" value="Genomic_DNA"/>
</dbReference>
<dbReference type="AlphaFoldDB" id="A0A840X8L1"/>
<proteinExistence type="predicted"/>
<gene>
    <name evidence="1" type="ORF">BJ959_002419</name>
</gene>
<organism evidence="1 2">
    <name type="scientific">Microcella frigidaquae</name>
    <dbReference type="NCBI Taxonomy" id="424758"/>
    <lineage>
        <taxon>Bacteria</taxon>
        <taxon>Bacillati</taxon>
        <taxon>Actinomycetota</taxon>
        <taxon>Actinomycetes</taxon>
        <taxon>Micrococcales</taxon>
        <taxon>Microbacteriaceae</taxon>
        <taxon>Microcella</taxon>
    </lineage>
</organism>
<sequence length="842" mass="94056">MSSADPLVRSLASRFANGPKIDDRHVVFWHDPAGEYDGLLDDLSADLDNVKVIRVVGDEFAVKSRLLQEERRQNFIVYLPYEYREDLSNWLLDLEFAYGRFTADKEALLGDDLGLKDQAARAVITEYPGFFNAADRRERLKKRLLSDDPKTLVLAKMCAVLLKTEQHSLSELTRQLLIEAAEGEGGGLKLLNDFGLLDFYWGGVHSTYGYASESPTIDDFVLWLFRSAHEGFATDTAGRNIAIDYSRWRDSKTSSDQMGRLAQTAEEALQIASSLENRAWGELLGSDAFESIDRKIISDLAAGVADKSIAAHEVAEAVRRRQTTFWFGAHEAVYTALLAASELLTAIDAFAPTMSGFDDGVQRYAADWSRIDQLYRHFNHAVRNTEHTKPLEPLVEQVENFYSNKYVGPLATAWQVQVDAVAEWKSSTVRAQTAFFSWYVKPQLDKGRRVIVIISDALRYEIADELRTRLRRFKEDKSKLGFDASIEPTLGVLPSYTQLGMAALLPHQTIGFTGVRAFTEVDGKKADGTANRGKILEPFGGAAIQSEDLVGLTVKELRAKTQQQQLMYVYHNLIDATGDKIGTERQVFGAAARAIDELVLLVSRFAKAEVGSIFITADHGFLFQDRELDDAGYLSTEPQGDEIHDRDRRRVIGRGLKADPAFRHFTPAQLGLSSDYEVLIPKGTKRMKLQGSGARYVHGGATLQEIVVPVISVTYADSGKTAVRPVNVTIQQKSPNITTAILAVDIHQSEPVSDKVQGRELRAGIYLGEELLSNEVVLKFNSESSDPSARYLPARMSLRAEADQHNNKDVELRLEEQIPNTTQWRLVTKAVYKLKRSFQADF</sequence>
<comment type="caution">
    <text evidence="1">The sequence shown here is derived from an EMBL/GenBank/DDBJ whole genome shotgun (WGS) entry which is preliminary data.</text>
</comment>
<dbReference type="NCBIfam" id="TIGR02687">
    <property type="entry name" value="BREX-1 system phosphatase PglZ type A"/>
    <property type="match status" value="1"/>
</dbReference>
<name>A0A840X8L1_9MICO</name>
<reference evidence="1 2" key="1">
    <citation type="submission" date="2020-08" db="EMBL/GenBank/DDBJ databases">
        <title>Sequencing the genomes of 1000 actinobacteria strains.</title>
        <authorList>
            <person name="Klenk H.-P."/>
        </authorList>
    </citation>
    <scope>NUCLEOTIDE SEQUENCE [LARGE SCALE GENOMIC DNA]</scope>
    <source>
        <strain evidence="1 2">DSM 23889</strain>
    </source>
</reference>
<dbReference type="Proteomes" id="UP000552883">
    <property type="component" value="Unassembled WGS sequence"/>
</dbReference>
<protein>
    <submittedName>
        <fullName evidence="1">Uncharacterized protein (TIGR02687 family)</fullName>
    </submittedName>
</protein>
<dbReference type="SUPFAM" id="SSF53649">
    <property type="entry name" value="Alkaline phosphatase-like"/>
    <property type="match status" value="1"/>
</dbReference>